<proteinExistence type="predicted"/>
<dbReference type="Pfam" id="PF02089">
    <property type="entry name" value="Palm_thioest"/>
    <property type="match status" value="1"/>
</dbReference>
<name>A0A844M165_9GAMM</name>
<dbReference type="AlphaFoldDB" id="A0A844M165"/>
<keyword evidence="3" id="KW-1185">Reference proteome</keyword>
<gene>
    <name evidence="2" type="ORF">GB996_05560</name>
</gene>
<comment type="caution">
    <text evidence="2">The sequence shown here is derived from an EMBL/GenBank/DDBJ whole genome shotgun (WGS) entry which is preliminary data.</text>
</comment>
<dbReference type="InterPro" id="IPR029058">
    <property type="entry name" value="AB_hydrolase_fold"/>
</dbReference>
<dbReference type="PANTHER" id="PTHR37946:SF1">
    <property type="entry name" value="SLL1969 PROTEIN"/>
    <property type="match status" value="1"/>
</dbReference>
<dbReference type="GO" id="GO:0016787">
    <property type="term" value="F:hydrolase activity"/>
    <property type="evidence" value="ECO:0007669"/>
    <property type="project" value="UniProtKB-KW"/>
</dbReference>
<evidence type="ECO:0000313" key="3">
    <source>
        <dbReference type="Proteomes" id="UP000442109"/>
    </source>
</evidence>
<feature type="region of interest" description="Disordered" evidence="1">
    <location>
        <begin position="1"/>
        <end position="28"/>
    </location>
</feature>
<sequence>MLKLPLPNIVPLKKPDKPHKPSHKLMTHGDSERPFVVLIHGLHQKDWIMTPLAKQLQNRGFATHQHNYHSLRERIDQHSKRLNQWLTEHHNPAIAIHLVGHSLGGLVIRDFVARYPHWKIGRCVTLGTPHNGSTTAKYMSTLAAPLVGHSFKNALDGQSAPWPKSISLGVIAGDAPYGLGQLVLNYHNQKVNLSQPQSAHDGTVYVFETQLNEATDHIIMPVSHTGMLINPKVAEQTAYFLDHGYFKRR</sequence>
<organism evidence="2 3">
    <name type="scientific">Psychrobacter sanguinis</name>
    <dbReference type="NCBI Taxonomy" id="861445"/>
    <lineage>
        <taxon>Bacteria</taxon>
        <taxon>Pseudomonadati</taxon>
        <taxon>Pseudomonadota</taxon>
        <taxon>Gammaproteobacteria</taxon>
        <taxon>Moraxellales</taxon>
        <taxon>Moraxellaceae</taxon>
        <taxon>Psychrobacter</taxon>
    </lineage>
</organism>
<evidence type="ECO:0000313" key="2">
    <source>
        <dbReference type="EMBL" id="MUG32257.1"/>
    </source>
</evidence>
<dbReference type="PANTHER" id="PTHR37946">
    <property type="entry name" value="SLL1969 PROTEIN"/>
    <property type="match status" value="1"/>
</dbReference>
<keyword evidence="2" id="KW-0378">Hydrolase</keyword>
<dbReference type="EMBL" id="WFKQ01000003">
    <property type="protein sequence ID" value="MUG32257.1"/>
    <property type="molecule type" value="Genomic_DNA"/>
</dbReference>
<evidence type="ECO:0000256" key="1">
    <source>
        <dbReference type="SAM" id="MobiDB-lite"/>
    </source>
</evidence>
<dbReference type="OrthoDB" id="489469at2"/>
<dbReference type="Proteomes" id="UP000442109">
    <property type="component" value="Unassembled WGS sequence"/>
</dbReference>
<dbReference type="SUPFAM" id="SSF53474">
    <property type="entry name" value="alpha/beta-Hydrolases"/>
    <property type="match status" value="1"/>
</dbReference>
<protein>
    <submittedName>
        <fullName evidence="2">Alpha/beta hydrolase</fullName>
    </submittedName>
</protein>
<accession>A0A844M165</accession>
<dbReference type="Gene3D" id="3.40.50.1820">
    <property type="entry name" value="alpha/beta hydrolase"/>
    <property type="match status" value="1"/>
</dbReference>
<reference evidence="2 3" key="1">
    <citation type="journal article" date="2019" name="PLoS ONE">
        <title>Pup mortality in New Zealand sea lions (Phocarctos hookeri) at Enderby Island, Auckland Islands, 2013-18.</title>
        <authorList>
            <person name="Michael S.A."/>
            <person name="Hayman D.T.S."/>
            <person name="Gray R."/>
            <person name="Zhang J."/>
            <person name="Rogers L."/>
            <person name="Roe W.D."/>
        </authorList>
    </citation>
    <scope>NUCLEOTIDE SEQUENCE [LARGE SCALE GENOMIC DNA]</scope>
    <source>
        <strain evidence="2 3">SM868</strain>
    </source>
</reference>